<dbReference type="FunFam" id="3.40.50.2020:FF:000014">
    <property type="entry name" value="Ribose-phosphate pyrophosphokinase 1"/>
    <property type="match status" value="1"/>
</dbReference>
<name>A0A6B2GZY6_9BACT</name>
<dbReference type="Pfam" id="PF13793">
    <property type="entry name" value="Pribosyltran_N"/>
    <property type="match status" value="1"/>
</dbReference>
<dbReference type="EMBL" id="JAAEAA010000007">
    <property type="protein sequence ID" value="NDK55621.1"/>
    <property type="molecule type" value="Genomic_DNA"/>
</dbReference>
<dbReference type="Gene3D" id="3.40.50.2020">
    <property type="match status" value="2"/>
</dbReference>
<keyword evidence="5 11" id="KW-0418">Kinase</keyword>
<dbReference type="InterPro" id="IPR029057">
    <property type="entry name" value="PRTase-like"/>
</dbReference>
<comment type="similarity">
    <text evidence="8">Belongs to the ribose-phosphate pyrophosphokinase family.</text>
</comment>
<protein>
    <recommendedName>
        <fullName evidence="1">ribose-phosphate diphosphokinase</fullName>
        <ecNumber evidence="1">2.7.6.1</ecNumber>
    </recommendedName>
</protein>
<evidence type="ECO:0000256" key="7">
    <source>
        <dbReference type="ARBA" id="ARBA00049535"/>
    </source>
</evidence>
<evidence type="ECO:0000259" key="10">
    <source>
        <dbReference type="Pfam" id="PF13793"/>
    </source>
</evidence>
<dbReference type="NCBIfam" id="TIGR01251">
    <property type="entry name" value="ribP_PPkin"/>
    <property type="match status" value="1"/>
</dbReference>
<dbReference type="NCBIfam" id="NF005537">
    <property type="entry name" value="PRK07199.1"/>
    <property type="match status" value="1"/>
</dbReference>
<dbReference type="GO" id="GO:0006015">
    <property type="term" value="P:5-phosphoribose 1-diphosphate biosynthetic process"/>
    <property type="evidence" value="ECO:0007669"/>
    <property type="project" value="TreeGrafter"/>
</dbReference>
<dbReference type="GO" id="GO:0000287">
    <property type="term" value="F:magnesium ion binding"/>
    <property type="evidence" value="ECO:0007669"/>
    <property type="project" value="InterPro"/>
</dbReference>
<dbReference type="SMART" id="SM01400">
    <property type="entry name" value="Pribosyltran_N"/>
    <property type="match status" value="1"/>
</dbReference>
<evidence type="ECO:0000256" key="3">
    <source>
        <dbReference type="ARBA" id="ARBA00022727"/>
    </source>
</evidence>
<evidence type="ECO:0000313" key="11">
    <source>
        <dbReference type="EMBL" id="NDK55621.1"/>
    </source>
</evidence>
<keyword evidence="2" id="KW-0808">Transferase</keyword>
<dbReference type="InterPro" id="IPR029099">
    <property type="entry name" value="Pribosyltran_N"/>
</dbReference>
<evidence type="ECO:0000313" key="12">
    <source>
        <dbReference type="Proteomes" id="UP000478546"/>
    </source>
</evidence>
<dbReference type="GO" id="GO:0005737">
    <property type="term" value="C:cytoplasm"/>
    <property type="evidence" value="ECO:0007669"/>
    <property type="project" value="TreeGrafter"/>
</dbReference>
<dbReference type="CDD" id="cd06223">
    <property type="entry name" value="PRTases_typeI"/>
    <property type="match status" value="1"/>
</dbReference>
<gene>
    <name evidence="11" type="ORF">GWO68_06825</name>
</gene>
<dbReference type="GO" id="GO:0006164">
    <property type="term" value="P:purine nucleotide biosynthetic process"/>
    <property type="evidence" value="ECO:0007669"/>
    <property type="project" value="TreeGrafter"/>
</dbReference>
<accession>A0A6B2GZY6</accession>
<evidence type="ECO:0000256" key="2">
    <source>
        <dbReference type="ARBA" id="ARBA00022679"/>
    </source>
</evidence>
<evidence type="ECO:0000256" key="5">
    <source>
        <dbReference type="ARBA" id="ARBA00022777"/>
    </source>
</evidence>
<dbReference type="GO" id="GO:0004749">
    <property type="term" value="F:ribose phosphate diphosphokinase activity"/>
    <property type="evidence" value="ECO:0007669"/>
    <property type="project" value="UniProtKB-EC"/>
</dbReference>
<evidence type="ECO:0000256" key="6">
    <source>
        <dbReference type="ARBA" id="ARBA00022840"/>
    </source>
</evidence>
<dbReference type="InterPro" id="IPR000836">
    <property type="entry name" value="PRTase_dom"/>
</dbReference>
<feature type="domain" description="Ribose-phosphate pyrophosphokinase N-terminal" evidence="10">
    <location>
        <begin position="5"/>
        <end position="116"/>
    </location>
</feature>
<dbReference type="PANTHER" id="PTHR10210">
    <property type="entry name" value="RIBOSE-PHOSPHATE DIPHOSPHOKINASE FAMILY MEMBER"/>
    <property type="match status" value="1"/>
</dbReference>
<comment type="caution">
    <text evidence="11">The sequence shown here is derived from an EMBL/GenBank/DDBJ whole genome shotgun (WGS) entry which is preliminary data.</text>
</comment>
<dbReference type="GO" id="GO:0005524">
    <property type="term" value="F:ATP binding"/>
    <property type="evidence" value="ECO:0007669"/>
    <property type="project" value="UniProtKB-KW"/>
</dbReference>
<dbReference type="EC" id="2.7.6.1" evidence="1"/>
<evidence type="ECO:0000259" key="9">
    <source>
        <dbReference type="Pfam" id="PF00156"/>
    </source>
</evidence>
<keyword evidence="12" id="KW-1185">Reference proteome</keyword>
<dbReference type="SUPFAM" id="SSF53271">
    <property type="entry name" value="PRTase-like"/>
    <property type="match status" value="2"/>
</dbReference>
<keyword evidence="4" id="KW-0547">Nucleotide-binding</keyword>
<evidence type="ECO:0000256" key="1">
    <source>
        <dbReference type="ARBA" id="ARBA00013247"/>
    </source>
</evidence>
<dbReference type="GO" id="GO:0002189">
    <property type="term" value="C:ribose phosphate diphosphokinase complex"/>
    <property type="evidence" value="ECO:0007669"/>
    <property type="project" value="TreeGrafter"/>
</dbReference>
<dbReference type="InterPro" id="IPR005946">
    <property type="entry name" value="Rib-P_diPkinase"/>
</dbReference>
<sequence>MNYLLFALPGNEKLTASLASLLPAEQGEVTLRQFPDGETYVQLNTDVQGRHLLLICTLYQPDAKLLPLYFLARTAKELGAASITLVAPYLAYMRQDKRFRAGEGITNRYFASLLSSFADNMLTMDPHLHRVHNMNDLFTIPVTVLHAAPTIANYIKQTIVKPLLIGPDEESRQWVSEVATMANAPFIVLKKTRTGDRQVQIEVPDIAAYQDCTPVLVDDIISTARTMIETIGHLKGKMPQQSVCIGVHGIFAGDAYEALLQAGAGAIVTCNTIPHPTNQISLDKLLADAIVNLEL</sequence>
<proteinExistence type="inferred from homology"/>
<dbReference type="Proteomes" id="UP000478546">
    <property type="component" value="Unassembled WGS sequence"/>
</dbReference>
<reference evidence="11 12" key="1">
    <citation type="submission" date="2020-01" db="EMBL/GenBank/DDBJ databases">
        <authorList>
            <person name="Kim M.K."/>
        </authorList>
    </citation>
    <scope>NUCLEOTIDE SEQUENCE [LARGE SCALE GENOMIC DNA]</scope>
    <source>
        <strain evidence="11 12">BT213</strain>
    </source>
</reference>
<dbReference type="GO" id="GO:0016301">
    <property type="term" value="F:kinase activity"/>
    <property type="evidence" value="ECO:0007669"/>
    <property type="project" value="UniProtKB-KW"/>
</dbReference>
<evidence type="ECO:0000256" key="4">
    <source>
        <dbReference type="ARBA" id="ARBA00022741"/>
    </source>
</evidence>
<keyword evidence="3 8" id="KW-0545">Nucleotide biosynthesis</keyword>
<evidence type="ECO:0000256" key="8">
    <source>
        <dbReference type="RuleBase" id="RU004324"/>
    </source>
</evidence>
<dbReference type="Pfam" id="PF00156">
    <property type="entry name" value="Pribosyltran"/>
    <property type="match status" value="1"/>
</dbReference>
<dbReference type="RefSeq" id="WP_162345687.1">
    <property type="nucleotide sequence ID" value="NZ_JAAEAA010000007.1"/>
</dbReference>
<keyword evidence="6" id="KW-0067">ATP-binding</keyword>
<dbReference type="AlphaFoldDB" id="A0A6B2GZY6"/>
<organism evidence="11 12">
    <name type="scientific">Pontibacter fetidus</name>
    <dbReference type="NCBI Taxonomy" id="2700082"/>
    <lineage>
        <taxon>Bacteria</taxon>
        <taxon>Pseudomonadati</taxon>
        <taxon>Bacteroidota</taxon>
        <taxon>Cytophagia</taxon>
        <taxon>Cytophagales</taxon>
        <taxon>Hymenobacteraceae</taxon>
        <taxon>Pontibacter</taxon>
    </lineage>
</organism>
<dbReference type="PANTHER" id="PTHR10210:SF32">
    <property type="entry name" value="RIBOSE-PHOSPHATE PYROPHOSPHOKINASE 2"/>
    <property type="match status" value="1"/>
</dbReference>
<comment type="catalytic activity">
    <reaction evidence="7">
        <text>D-ribose 5-phosphate + ATP = 5-phospho-alpha-D-ribose 1-diphosphate + AMP + H(+)</text>
        <dbReference type="Rhea" id="RHEA:15609"/>
        <dbReference type="ChEBI" id="CHEBI:15378"/>
        <dbReference type="ChEBI" id="CHEBI:30616"/>
        <dbReference type="ChEBI" id="CHEBI:58017"/>
        <dbReference type="ChEBI" id="CHEBI:78346"/>
        <dbReference type="ChEBI" id="CHEBI:456215"/>
        <dbReference type="EC" id="2.7.6.1"/>
    </reaction>
</comment>
<feature type="domain" description="Phosphoribosyltransferase" evidence="9">
    <location>
        <begin position="152"/>
        <end position="270"/>
    </location>
</feature>